<dbReference type="InterPro" id="IPR014230">
    <property type="entry name" value="Spore_YhbH"/>
</dbReference>
<dbReference type="EMBL" id="LR792683">
    <property type="protein sequence ID" value="CAB3391355.1"/>
    <property type="molecule type" value="Genomic_DNA"/>
</dbReference>
<dbReference type="InterPro" id="IPR006698">
    <property type="entry name" value="UPF0229"/>
</dbReference>
<dbReference type="PANTHER" id="PTHR30510">
    <property type="entry name" value="UPF0229 PROTEIN YEAH"/>
    <property type="match status" value="1"/>
</dbReference>
<dbReference type="RefSeq" id="WP_170085034.1">
    <property type="nucleotide sequence ID" value="NZ_CP047972.1"/>
</dbReference>
<protein>
    <submittedName>
        <fullName evidence="1">Factor involved in shape determination</fullName>
    </submittedName>
</protein>
<organism evidence="1 2">
    <name type="scientific">Kyrpidia spormannii</name>
    <dbReference type="NCBI Taxonomy" id="2055160"/>
    <lineage>
        <taxon>Bacteria</taxon>
        <taxon>Bacillati</taxon>
        <taxon>Bacillota</taxon>
        <taxon>Bacilli</taxon>
        <taxon>Bacillales</taxon>
        <taxon>Alicyclobacillaceae</taxon>
        <taxon>Kyrpidia</taxon>
    </lineage>
</organism>
<dbReference type="Pfam" id="PF04285">
    <property type="entry name" value="DUF444"/>
    <property type="match status" value="2"/>
</dbReference>
<dbReference type="SUPFAM" id="SSF53300">
    <property type="entry name" value="vWA-like"/>
    <property type="match status" value="1"/>
</dbReference>
<dbReference type="Proteomes" id="UP000502196">
    <property type="component" value="Chromosome"/>
</dbReference>
<dbReference type="NCBIfam" id="TIGR02877">
    <property type="entry name" value="spore_yhbH"/>
    <property type="match status" value="1"/>
</dbReference>
<sequence length="381" mass="44004">MGRTPFSVTHDDWSLHRKGQIDQERHREKVRRAIRERLADLVTEESIVLSRGGTVFRVPIRSLEEYRFRYQWDKGPRVGQGQGGTKPGDVIGRMPGAKGQGAGQAGDAPGVDYYETEVSLEELENILFESWELPNRRPKDRRDMEVDHIEFTDIRKQGMMANLDKKRTILEAMRRNAREGRGAIIDLQPDDLRFKTWDEVKKPETAAVVIAMMDTSGSMGTFEKYVARSFYFWMVRFLRRNYRKVEIAFIAHHVEAKEVSEEEFFNKGESGGTRCSSAYELALELVERRYPPASHNIYPFHFTDGDNLGSDNPRTVELAERLLEYSSAMGYAEVISHGRESRLMEEFRRIQAPHLRLSAIRDREDVYRALASFFAPSRDVS</sequence>
<dbReference type="PANTHER" id="PTHR30510:SF2">
    <property type="entry name" value="UPF0229 PROTEIN YEAH"/>
    <property type="match status" value="1"/>
</dbReference>
<evidence type="ECO:0000313" key="1">
    <source>
        <dbReference type="EMBL" id="CAB3391355.1"/>
    </source>
</evidence>
<evidence type="ECO:0000313" key="2">
    <source>
        <dbReference type="Proteomes" id="UP000502196"/>
    </source>
</evidence>
<accession>A0A6F9E4D4</accession>
<dbReference type="AlphaFoldDB" id="A0A6F9E4D4"/>
<gene>
    <name evidence="1" type="primary">yhbH</name>
    <name evidence="1" type="ORF">COOX1_0870</name>
</gene>
<name>A0A6F9E4D4_9BACL</name>
<proteinExistence type="predicted"/>
<reference evidence="1 2" key="1">
    <citation type="submission" date="2020-04" db="EMBL/GenBank/DDBJ databases">
        <authorList>
            <person name="Hogendoorn C."/>
        </authorList>
    </citation>
    <scope>NUCLEOTIDE SEQUENCE [LARGE SCALE GENOMIC DNA]</scope>
    <source>
        <strain evidence="1">COOX1</strain>
    </source>
</reference>
<dbReference type="InterPro" id="IPR036465">
    <property type="entry name" value="vWFA_dom_sf"/>
</dbReference>